<protein>
    <submittedName>
        <fullName evidence="3">Retrovirus-related pol polyprotein from transposon TNT 1-94</fullName>
    </submittedName>
</protein>
<dbReference type="CDD" id="cd09272">
    <property type="entry name" value="RNase_HI_RT_Ty1"/>
    <property type="match status" value="1"/>
</dbReference>
<dbReference type="InterPro" id="IPR013103">
    <property type="entry name" value="RVT_2"/>
</dbReference>
<feature type="domain" description="Reverse transcriptase Ty1/copia-type" evidence="2">
    <location>
        <begin position="82"/>
        <end position="209"/>
    </location>
</feature>
<keyword evidence="4" id="KW-1185">Reference proteome</keyword>
<feature type="compositionally biased region" description="Basic and acidic residues" evidence="1">
    <location>
        <begin position="837"/>
        <end position="846"/>
    </location>
</feature>
<feature type="compositionally biased region" description="Polar residues" evidence="1">
    <location>
        <begin position="609"/>
        <end position="619"/>
    </location>
</feature>
<evidence type="ECO:0000313" key="4">
    <source>
        <dbReference type="Proteomes" id="UP001151760"/>
    </source>
</evidence>
<feature type="region of interest" description="Disordered" evidence="1">
    <location>
        <begin position="585"/>
        <end position="668"/>
    </location>
</feature>
<feature type="region of interest" description="Disordered" evidence="1">
    <location>
        <begin position="837"/>
        <end position="941"/>
    </location>
</feature>
<feature type="compositionally biased region" description="Basic residues" evidence="1">
    <location>
        <begin position="509"/>
        <end position="522"/>
    </location>
</feature>
<sequence>MEETRSGNTTTHANYSLPEYDSFLFEIKPDQEGLLSTDNSNEPLLELPKFESFHFDLSFPRPPPEPPDVGMRSTPILAIKMLFKRKVKLDEYGDVLKNKARLVAKGYRQEEGINFEESFAPVAQIEAIRIFIANAANKNMIIYQMDVKTTFLNGELKKEVYISQLGGFVDPDHPTHVYRLKKALYGLNQAPKAWYNTLSRFLLENKFSKGVVDPTAITLCCNNVQHSWSKHIDIRHHFIREQVENGVVELYFVTIDYQLADIFTKALPRERFEFLLSRLGMKNKMAEEIILAPTRSDDQLVPIKARLPYRKSNLLLDLQKPQKNPIEAKSGIYSFQLDEQWFPLNADLLREALEITPVDPAHPFMSPPTSEYVMDFVNELGYPEEEFVQGIQTFFSHRASLSIPSKKPTPHIIPYCRFTKLIIYYLGSRHNIHQRPESLVHVTGDDFPLGNLKFVPKVARKPTAKRDEQKKTTSSADKPKKPTPINKPASAKQTKLVIEKSTKPSPVKKVGKDKVRKVRKGKSSLQLVDEPDEEPQPAPELQVEDEEYDLQRGIQMSLESFQAHGQAPVGGVAIHEPVAETIRQLPMRRTSATEDAPTGPSAQLEDDTSVNIVCDTSSPIDAETGADMDKTNSEGDTEILNINPGKTPESRPPPERVLMEEDQAGPNPGQSNVALVGPNPKPMHDDFVATVYLRVHESLKHTTEEHVHLENPLSLTVTLSSMKNLEDNFTFGDQFINDKSMEEDPEKTNMETKVESMVTIPIHQAYSSVSPLSTPKNKVQDQTAQALSSRIFTLENHDLYLKIDKYINENVKEAMFKSGSYRSLPEHTTLYEALEASMERENKEEFMDATTKSQKRRRGDQDPPLPPPKGSDQIKKTRHDSDASDQDQTRLDWLKPIPEEETPKTLEPDWVIPPNDLPEPENNWADAIAKSYQDPEENKLL</sequence>
<comment type="caution">
    <text evidence="3">The sequence shown here is derived from an EMBL/GenBank/DDBJ whole genome shotgun (WGS) entry which is preliminary data.</text>
</comment>
<feature type="region of interest" description="Disordered" evidence="1">
    <location>
        <begin position="458"/>
        <end position="542"/>
    </location>
</feature>
<accession>A0ABQ5E0S0</accession>
<reference evidence="3" key="2">
    <citation type="submission" date="2022-01" db="EMBL/GenBank/DDBJ databases">
        <authorList>
            <person name="Yamashiro T."/>
            <person name="Shiraishi A."/>
            <person name="Satake H."/>
            <person name="Nakayama K."/>
        </authorList>
    </citation>
    <scope>NUCLEOTIDE SEQUENCE</scope>
</reference>
<proteinExistence type="predicted"/>
<reference evidence="3" key="1">
    <citation type="journal article" date="2022" name="Int. J. Mol. Sci.">
        <title>Draft Genome of Tanacetum Coccineum: Genomic Comparison of Closely Related Tanacetum-Family Plants.</title>
        <authorList>
            <person name="Yamashiro T."/>
            <person name="Shiraishi A."/>
            <person name="Nakayama K."/>
            <person name="Satake H."/>
        </authorList>
    </citation>
    <scope>NUCLEOTIDE SEQUENCE</scope>
</reference>
<organism evidence="3 4">
    <name type="scientific">Tanacetum coccineum</name>
    <dbReference type="NCBI Taxonomy" id="301880"/>
    <lineage>
        <taxon>Eukaryota</taxon>
        <taxon>Viridiplantae</taxon>
        <taxon>Streptophyta</taxon>
        <taxon>Embryophyta</taxon>
        <taxon>Tracheophyta</taxon>
        <taxon>Spermatophyta</taxon>
        <taxon>Magnoliopsida</taxon>
        <taxon>eudicotyledons</taxon>
        <taxon>Gunneridae</taxon>
        <taxon>Pentapetalae</taxon>
        <taxon>asterids</taxon>
        <taxon>campanulids</taxon>
        <taxon>Asterales</taxon>
        <taxon>Asteraceae</taxon>
        <taxon>Asteroideae</taxon>
        <taxon>Anthemideae</taxon>
        <taxon>Anthemidinae</taxon>
        <taxon>Tanacetum</taxon>
    </lineage>
</organism>
<gene>
    <name evidence="3" type="ORF">Tco_0953103</name>
</gene>
<name>A0ABQ5E0S0_9ASTR</name>
<feature type="compositionally biased region" description="Basic and acidic residues" evidence="1">
    <location>
        <begin position="872"/>
        <end position="907"/>
    </location>
</feature>
<evidence type="ECO:0000313" key="3">
    <source>
        <dbReference type="EMBL" id="GJT44388.1"/>
    </source>
</evidence>
<dbReference type="EMBL" id="BQNB010015809">
    <property type="protein sequence ID" value="GJT44388.1"/>
    <property type="molecule type" value="Genomic_DNA"/>
</dbReference>
<evidence type="ECO:0000259" key="2">
    <source>
        <dbReference type="Pfam" id="PF07727"/>
    </source>
</evidence>
<dbReference type="Pfam" id="PF07727">
    <property type="entry name" value="RVT_2"/>
    <property type="match status" value="1"/>
</dbReference>
<evidence type="ECO:0000256" key="1">
    <source>
        <dbReference type="SAM" id="MobiDB-lite"/>
    </source>
</evidence>
<dbReference type="Proteomes" id="UP001151760">
    <property type="component" value="Unassembled WGS sequence"/>
</dbReference>
<feature type="compositionally biased region" description="Basic and acidic residues" evidence="1">
    <location>
        <begin position="648"/>
        <end position="659"/>
    </location>
</feature>